<dbReference type="InterPro" id="IPR008974">
    <property type="entry name" value="TRAF-like"/>
</dbReference>
<name>A0A251V6R6_HELAN</name>
<dbReference type="Pfam" id="PF22486">
    <property type="entry name" value="MATH_2"/>
    <property type="match status" value="2"/>
</dbReference>
<sequence>MFISKRKHEPAHYMLKIESFSLLSEVKTSKIESDVFEACGHKWRLDLYANGNNEENGANHIALYVVICDSKSCPKGWESVASNVYETPNGTRYWTPIVPHGVKPVLKARFTTIEQAVAMYEEYAQLAGFGTRLGTSKKVKIGNEVITTRRYVLCSRAPVNKHKHKETNPDDIDSTSPSRRSNVKVTDCKACVKFRRIKKSTDYEIYGFVEEHNHGFTSPENLDLSLKRRKLDFSTQEFIAKCRNANLGPTKSHKVHVAIKGGHHNVHGTVVDYKNCGRDIRDFIGDRDAQMIIDKFKARSENKVNYTFDTHIDDMELQLIFWCDGVSKLNYEAFGDVLAFDATYHTNMFHEDETTWGFDKLISLESFMEGKNGYLFDDSCVFGAEVFEVPEFTQVDRCLSLKKPPATIHSWTINKVSAVTEDEVHSEVFKVGKVKWKLSLFPKGLNSVKDTHLSIFLNIHYTAAFPNDWNVYAKFKIRVKSQATENDIEKETNNWFSNSVDSSGFPTIMTLSQLNDSENGFLLNDNLTVEVEILGMGVLKYFV</sequence>
<dbReference type="SUPFAM" id="SSF49599">
    <property type="entry name" value="TRAF domain-like"/>
    <property type="match status" value="3"/>
</dbReference>
<dbReference type="InterPro" id="IPR004330">
    <property type="entry name" value="FAR1_DNA_bnd_dom"/>
</dbReference>
<dbReference type="InterPro" id="IPR002083">
    <property type="entry name" value="MATH/TRAF_dom"/>
</dbReference>
<feature type="domain" description="MATH" evidence="1">
    <location>
        <begin position="10"/>
        <end position="65"/>
    </location>
</feature>
<dbReference type="SMART" id="SM00061">
    <property type="entry name" value="MATH"/>
    <property type="match status" value="1"/>
</dbReference>
<keyword evidence="3" id="KW-1185">Reference proteome</keyword>
<dbReference type="EMBL" id="CM007892">
    <property type="protein sequence ID" value="OTG31114.1"/>
    <property type="molecule type" value="Genomic_DNA"/>
</dbReference>
<proteinExistence type="predicted"/>
<dbReference type="PANTHER" id="PTHR46162">
    <property type="entry name" value="TRAF-LIKE FAMILY PROTEIN"/>
    <property type="match status" value="1"/>
</dbReference>
<evidence type="ECO:0000313" key="3">
    <source>
        <dbReference type="Proteomes" id="UP000215914"/>
    </source>
</evidence>
<reference evidence="3" key="1">
    <citation type="journal article" date="2017" name="Nature">
        <title>The sunflower genome provides insights into oil metabolism, flowering and Asterid evolution.</title>
        <authorList>
            <person name="Badouin H."/>
            <person name="Gouzy J."/>
            <person name="Grassa C.J."/>
            <person name="Murat F."/>
            <person name="Staton S.E."/>
            <person name="Cottret L."/>
            <person name="Lelandais-Briere C."/>
            <person name="Owens G.L."/>
            <person name="Carrere S."/>
            <person name="Mayjonade B."/>
            <person name="Legrand L."/>
            <person name="Gill N."/>
            <person name="Kane N.C."/>
            <person name="Bowers J.E."/>
            <person name="Hubner S."/>
            <person name="Bellec A."/>
            <person name="Berard A."/>
            <person name="Berges H."/>
            <person name="Blanchet N."/>
            <person name="Boniface M.C."/>
            <person name="Brunel D."/>
            <person name="Catrice O."/>
            <person name="Chaidir N."/>
            <person name="Claudel C."/>
            <person name="Donnadieu C."/>
            <person name="Faraut T."/>
            <person name="Fievet G."/>
            <person name="Helmstetter N."/>
            <person name="King M."/>
            <person name="Knapp S.J."/>
            <person name="Lai Z."/>
            <person name="Le Paslier M.C."/>
            <person name="Lippi Y."/>
            <person name="Lorenzon L."/>
            <person name="Mandel J.R."/>
            <person name="Marage G."/>
            <person name="Marchand G."/>
            <person name="Marquand E."/>
            <person name="Bret-Mestries E."/>
            <person name="Morien E."/>
            <person name="Nambeesan S."/>
            <person name="Nguyen T."/>
            <person name="Pegot-Espagnet P."/>
            <person name="Pouilly N."/>
            <person name="Raftis F."/>
            <person name="Sallet E."/>
            <person name="Schiex T."/>
            <person name="Thomas J."/>
            <person name="Vandecasteele C."/>
            <person name="Vares D."/>
            <person name="Vear F."/>
            <person name="Vautrin S."/>
            <person name="Crespi M."/>
            <person name="Mangin B."/>
            <person name="Burke J.M."/>
            <person name="Salse J."/>
            <person name="Munos S."/>
            <person name="Vincourt P."/>
            <person name="Rieseberg L.H."/>
            <person name="Langlade N.B."/>
        </authorList>
    </citation>
    <scope>NUCLEOTIDE SEQUENCE [LARGE SCALE GENOMIC DNA]</scope>
    <source>
        <strain evidence="3">cv. SF193</strain>
    </source>
</reference>
<evidence type="ECO:0000259" key="1">
    <source>
        <dbReference type="PROSITE" id="PS50144"/>
    </source>
</evidence>
<feature type="domain" description="MATH" evidence="1">
    <location>
        <begin position="406"/>
        <end position="533"/>
    </location>
</feature>
<dbReference type="STRING" id="4232.A0A251V6R6"/>
<dbReference type="Pfam" id="PF03101">
    <property type="entry name" value="FAR1"/>
    <property type="match status" value="1"/>
</dbReference>
<dbReference type="PANTHER" id="PTHR46162:SF40">
    <property type="entry name" value="TRAF-LIKE FAMILY PROTEIN"/>
    <property type="match status" value="1"/>
</dbReference>
<evidence type="ECO:0000313" key="2">
    <source>
        <dbReference type="EMBL" id="OTG31114.1"/>
    </source>
</evidence>
<dbReference type="PROSITE" id="PS50144">
    <property type="entry name" value="MATH"/>
    <property type="match status" value="2"/>
</dbReference>
<dbReference type="InParanoid" id="A0A251V6R6"/>
<dbReference type="AlphaFoldDB" id="A0A251V6R6"/>
<dbReference type="CDD" id="cd00121">
    <property type="entry name" value="MATH"/>
    <property type="match status" value="2"/>
</dbReference>
<dbReference type="Proteomes" id="UP000215914">
    <property type="component" value="Chromosome 3"/>
</dbReference>
<organism evidence="2 3">
    <name type="scientific">Helianthus annuus</name>
    <name type="common">Common sunflower</name>
    <dbReference type="NCBI Taxonomy" id="4232"/>
    <lineage>
        <taxon>Eukaryota</taxon>
        <taxon>Viridiplantae</taxon>
        <taxon>Streptophyta</taxon>
        <taxon>Embryophyta</taxon>
        <taxon>Tracheophyta</taxon>
        <taxon>Spermatophyta</taxon>
        <taxon>Magnoliopsida</taxon>
        <taxon>eudicotyledons</taxon>
        <taxon>Gunneridae</taxon>
        <taxon>Pentapetalae</taxon>
        <taxon>asterids</taxon>
        <taxon>campanulids</taxon>
        <taxon>Asterales</taxon>
        <taxon>Asteraceae</taxon>
        <taxon>Asteroideae</taxon>
        <taxon>Heliantheae alliance</taxon>
        <taxon>Heliantheae</taxon>
        <taxon>Helianthus</taxon>
    </lineage>
</organism>
<gene>
    <name evidence="2" type="ORF">HannXRQ_Chr03g0071931</name>
</gene>
<dbReference type="Gene3D" id="2.60.210.10">
    <property type="entry name" value="Apoptosis, Tumor Necrosis Factor Receptor Associated Protein 2, Chain A"/>
    <property type="match status" value="3"/>
</dbReference>
<accession>A0A251V6R6</accession>
<protein>
    <submittedName>
        <fullName evidence="2">Putative FAR1 DNA binding domain, TRAF-like, FHY3/FAR1 family</fullName>
    </submittedName>
</protein>